<keyword evidence="4" id="KW-0378">Hydrolase</keyword>
<dbReference type="PANTHER" id="PTHR15910">
    <property type="entry name" value="ARCHAEMETZINCIN"/>
    <property type="match status" value="1"/>
</dbReference>
<reference evidence="7" key="1">
    <citation type="journal article" date="2014" name="Front. Microbiol.">
        <title>High frequency of phylogenetically diverse reductive dehalogenase-homologous genes in deep subseafloor sedimentary metagenomes.</title>
        <authorList>
            <person name="Kawai M."/>
            <person name="Futagami T."/>
            <person name="Toyoda A."/>
            <person name="Takaki Y."/>
            <person name="Nishi S."/>
            <person name="Hori S."/>
            <person name="Arai W."/>
            <person name="Tsubouchi T."/>
            <person name="Morono Y."/>
            <person name="Uchiyama I."/>
            <person name="Ito T."/>
            <person name="Fujiyama A."/>
            <person name="Inagaki F."/>
            <person name="Takami H."/>
        </authorList>
    </citation>
    <scope>NUCLEOTIDE SEQUENCE</scope>
    <source>
        <strain evidence="7">Expedition CK06-06</strain>
    </source>
</reference>
<comment type="caution">
    <text evidence="7">The sequence shown here is derived from an EMBL/GenBank/DDBJ whole genome shotgun (WGS) entry which is preliminary data.</text>
</comment>
<dbReference type="AlphaFoldDB" id="X0XRU6"/>
<sequence>MKITLKSLGSLADEIMEGLKDRVGGIFHCPIEITAASSDLAHAYNPERKQYSSSKLLAFLEEAERDERVVGIADVDLYVPRLNFVFGEADIVPGTAIVSLFRLRKGEFRP</sequence>
<dbReference type="GO" id="GO:0046872">
    <property type="term" value="F:metal ion binding"/>
    <property type="evidence" value="ECO:0007669"/>
    <property type="project" value="UniProtKB-KW"/>
</dbReference>
<organism evidence="7">
    <name type="scientific">marine sediment metagenome</name>
    <dbReference type="NCBI Taxonomy" id="412755"/>
    <lineage>
        <taxon>unclassified sequences</taxon>
        <taxon>metagenomes</taxon>
        <taxon>ecological metagenomes</taxon>
    </lineage>
</organism>
<keyword evidence="3" id="KW-0479">Metal-binding</keyword>
<keyword evidence="2" id="KW-0645">Protease</keyword>
<evidence type="ECO:0000256" key="6">
    <source>
        <dbReference type="ARBA" id="ARBA00023049"/>
    </source>
</evidence>
<feature type="non-terminal residue" evidence="7">
    <location>
        <position position="110"/>
    </location>
</feature>
<evidence type="ECO:0000256" key="2">
    <source>
        <dbReference type="ARBA" id="ARBA00022670"/>
    </source>
</evidence>
<gene>
    <name evidence="7" type="ORF">S01H1_52123</name>
</gene>
<evidence type="ECO:0000256" key="1">
    <source>
        <dbReference type="ARBA" id="ARBA00001947"/>
    </source>
</evidence>
<keyword evidence="5" id="KW-0862">Zinc</keyword>
<comment type="cofactor">
    <cofactor evidence="1">
        <name>Zn(2+)</name>
        <dbReference type="ChEBI" id="CHEBI:29105"/>
    </cofactor>
</comment>
<dbReference type="GO" id="GO:0008237">
    <property type="term" value="F:metallopeptidase activity"/>
    <property type="evidence" value="ECO:0007669"/>
    <property type="project" value="UniProtKB-KW"/>
</dbReference>
<keyword evidence="6" id="KW-0482">Metalloprotease</keyword>
<dbReference type="PANTHER" id="PTHR15910:SF1">
    <property type="entry name" value="ARCHAEMETZINCIN-2"/>
    <property type="match status" value="1"/>
</dbReference>
<evidence type="ECO:0000256" key="3">
    <source>
        <dbReference type="ARBA" id="ARBA00022723"/>
    </source>
</evidence>
<evidence type="ECO:0000256" key="5">
    <source>
        <dbReference type="ARBA" id="ARBA00022833"/>
    </source>
</evidence>
<proteinExistence type="predicted"/>
<dbReference type="EMBL" id="BARS01033677">
    <property type="protein sequence ID" value="GAG27606.1"/>
    <property type="molecule type" value="Genomic_DNA"/>
</dbReference>
<evidence type="ECO:0000256" key="4">
    <source>
        <dbReference type="ARBA" id="ARBA00022801"/>
    </source>
</evidence>
<dbReference type="GO" id="GO:0006508">
    <property type="term" value="P:proteolysis"/>
    <property type="evidence" value="ECO:0007669"/>
    <property type="project" value="UniProtKB-KW"/>
</dbReference>
<dbReference type="InterPro" id="IPR024079">
    <property type="entry name" value="MetalloPept_cat_dom_sf"/>
</dbReference>
<accession>X0XRU6</accession>
<dbReference type="InterPro" id="IPR012962">
    <property type="entry name" value="Pept_M54_archaemetzincn"/>
</dbReference>
<dbReference type="Gene3D" id="3.40.390.10">
    <property type="entry name" value="Collagenase (Catalytic Domain)"/>
    <property type="match status" value="1"/>
</dbReference>
<name>X0XRU6_9ZZZZ</name>
<evidence type="ECO:0000313" key="7">
    <source>
        <dbReference type="EMBL" id="GAG27606.1"/>
    </source>
</evidence>
<protein>
    <submittedName>
        <fullName evidence="7">Uncharacterized protein</fullName>
    </submittedName>
</protein>